<evidence type="ECO:0000313" key="1">
    <source>
        <dbReference type="EMBL" id="KAL0923154.1"/>
    </source>
</evidence>
<dbReference type="EMBL" id="JANQDX010000006">
    <property type="protein sequence ID" value="KAL0923154.1"/>
    <property type="molecule type" value="Genomic_DNA"/>
</dbReference>
<accession>A0ABD0VDK7</accession>
<comment type="caution">
    <text evidence="1">The sequence shown here is derived from an EMBL/GenBank/DDBJ whole genome shotgun (WGS) entry which is preliminary data.</text>
</comment>
<organism evidence="1 2">
    <name type="scientific">Dendrobium thyrsiflorum</name>
    <name type="common">Pinecone-like raceme dendrobium</name>
    <name type="synonym">Orchid</name>
    <dbReference type="NCBI Taxonomy" id="117978"/>
    <lineage>
        <taxon>Eukaryota</taxon>
        <taxon>Viridiplantae</taxon>
        <taxon>Streptophyta</taxon>
        <taxon>Embryophyta</taxon>
        <taxon>Tracheophyta</taxon>
        <taxon>Spermatophyta</taxon>
        <taxon>Magnoliopsida</taxon>
        <taxon>Liliopsida</taxon>
        <taxon>Asparagales</taxon>
        <taxon>Orchidaceae</taxon>
        <taxon>Epidendroideae</taxon>
        <taxon>Malaxideae</taxon>
        <taxon>Dendrobiinae</taxon>
        <taxon>Dendrobium</taxon>
    </lineage>
</organism>
<reference evidence="1 2" key="1">
    <citation type="journal article" date="2024" name="Plant Biotechnol. J.">
        <title>Dendrobium thyrsiflorum genome and its molecular insights into genes involved in important horticultural traits.</title>
        <authorList>
            <person name="Chen B."/>
            <person name="Wang J.Y."/>
            <person name="Zheng P.J."/>
            <person name="Li K.L."/>
            <person name="Liang Y.M."/>
            <person name="Chen X.F."/>
            <person name="Zhang C."/>
            <person name="Zhao X."/>
            <person name="He X."/>
            <person name="Zhang G.Q."/>
            <person name="Liu Z.J."/>
            <person name="Xu Q."/>
        </authorList>
    </citation>
    <scope>NUCLEOTIDE SEQUENCE [LARGE SCALE GENOMIC DNA]</scope>
    <source>
        <strain evidence="1">GZMU011</strain>
    </source>
</reference>
<sequence length="156" mass="17661">MASSTEGLVPITRASLARYYDKYPAPAISEDVTRLTAELRSLSDNLLEELPLTPGEQLVAEEADRNPPHKVDENLWKNREHIEEILYLLDKSHLSKLKATQEDADIDKFAEDLQVPLQRALKTLEAFQSKNSDFVFNTEGTANQQNDISMFNSEIV</sequence>
<keyword evidence="2" id="KW-1185">Reference proteome</keyword>
<dbReference type="PANTHER" id="PTHR47532:SF1">
    <property type="entry name" value="RETINAL-BINDING PROTEIN"/>
    <property type="match status" value="1"/>
</dbReference>
<protein>
    <submittedName>
        <fullName evidence="1">Uncharacterized protein</fullName>
    </submittedName>
</protein>
<dbReference type="Proteomes" id="UP001552299">
    <property type="component" value="Unassembled WGS sequence"/>
</dbReference>
<evidence type="ECO:0000313" key="2">
    <source>
        <dbReference type="Proteomes" id="UP001552299"/>
    </source>
</evidence>
<proteinExistence type="predicted"/>
<gene>
    <name evidence="1" type="ORF">M5K25_007201</name>
</gene>
<dbReference type="AlphaFoldDB" id="A0ABD0VDK7"/>
<dbReference type="PANTHER" id="PTHR47532">
    <property type="entry name" value="RETINAL-BINDING PROTEIN"/>
    <property type="match status" value="1"/>
</dbReference>
<name>A0ABD0VDK7_DENTH</name>